<evidence type="ECO:0000313" key="1">
    <source>
        <dbReference type="EMBL" id="KAG9069781.1"/>
    </source>
</evidence>
<evidence type="ECO:0000313" key="2">
    <source>
        <dbReference type="Proteomes" id="UP000707451"/>
    </source>
</evidence>
<protein>
    <submittedName>
        <fullName evidence="1">Uncharacterized protein</fullName>
    </submittedName>
</protein>
<accession>A0A9P7Y1V8</accession>
<proteinExistence type="predicted"/>
<gene>
    <name evidence="1" type="ORF">KI688_009106</name>
</gene>
<dbReference type="EMBL" id="JAHRHY010000004">
    <property type="protein sequence ID" value="KAG9069781.1"/>
    <property type="molecule type" value="Genomic_DNA"/>
</dbReference>
<sequence>MTLSSRCKTVVLGIRRQATEVINITNTTNTADTTNATNTTSTEILNEGLRKSLLVGANVVYRCQVHYFVGSGSNQDLLAGPTIGARASRINGKRLETIPNGFRFQVLAFKLNELHSDVTQLWRCDPKSIKILGIDLDQEFVVRASAILPTREQPNVEQVQESSVTTMESSLSSVESEEDEEALHLLFDTGAYKCLQLPACSPYTIY</sequence>
<keyword evidence="2" id="KW-1185">Reference proteome</keyword>
<reference evidence="1" key="1">
    <citation type="submission" date="2021-06" db="EMBL/GenBank/DDBJ databases">
        <title>Genome Sequence of Mortierella hyaline Strain SCG-10, a Cold-Adapted, Nitrate-Reducing Fungus Isolated from Soil in Minnesota, USA.</title>
        <authorList>
            <person name="Aldossari N."/>
        </authorList>
    </citation>
    <scope>NUCLEOTIDE SEQUENCE</scope>
    <source>
        <strain evidence="1">SCG-10</strain>
    </source>
</reference>
<name>A0A9P7Y1V8_9FUNG</name>
<dbReference type="AlphaFoldDB" id="A0A9P7Y1V8"/>
<dbReference type="OrthoDB" id="5340906at2759"/>
<organism evidence="1 2">
    <name type="scientific">Linnemannia hyalina</name>
    <dbReference type="NCBI Taxonomy" id="64524"/>
    <lineage>
        <taxon>Eukaryota</taxon>
        <taxon>Fungi</taxon>
        <taxon>Fungi incertae sedis</taxon>
        <taxon>Mucoromycota</taxon>
        <taxon>Mortierellomycotina</taxon>
        <taxon>Mortierellomycetes</taxon>
        <taxon>Mortierellales</taxon>
        <taxon>Mortierellaceae</taxon>
        <taxon>Linnemannia</taxon>
    </lineage>
</organism>
<comment type="caution">
    <text evidence="1">The sequence shown here is derived from an EMBL/GenBank/DDBJ whole genome shotgun (WGS) entry which is preliminary data.</text>
</comment>
<dbReference type="Proteomes" id="UP000707451">
    <property type="component" value="Unassembled WGS sequence"/>
</dbReference>